<gene>
    <name evidence="2" type="ORF">SAMN04488002_2143</name>
</gene>
<dbReference type="OrthoDB" id="7867169at2"/>
<dbReference type="RefSeq" id="WP_090216529.1">
    <property type="nucleotide sequence ID" value="NZ_FOYO01000001.1"/>
</dbReference>
<evidence type="ECO:0000256" key="1">
    <source>
        <dbReference type="SAM" id="Phobius"/>
    </source>
</evidence>
<accession>A0A1I6GY51</accession>
<sequence length="75" mass="8111">MQHLIQILIHAIAGYTAAYMVLRPKTLIDALSTGPGMDAAGWAFHREHYKLTYPVLAMLLVVLALAIAQIPSAPA</sequence>
<keyword evidence="1" id="KW-1133">Transmembrane helix</keyword>
<protein>
    <submittedName>
        <fullName evidence="2">Uncharacterized protein</fullName>
    </submittedName>
</protein>
<keyword evidence="3" id="KW-1185">Reference proteome</keyword>
<organism evidence="2 3">
    <name type="scientific">Litoreibacter janthinus</name>
    <dbReference type="NCBI Taxonomy" id="670154"/>
    <lineage>
        <taxon>Bacteria</taxon>
        <taxon>Pseudomonadati</taxon>
        <taxon>Pseudomonadota</taxon>
        <taxon>Alphaproteobacteria</taxon>
        <taxon>Rhodobacterales</taxon>
        <taxon>Roseobacteraceae</taxon>
        <taxon>Litoreibacter</taxon>
    </lineage>
</organism>
<feature type="transmembrane region" description="Helical" evidence="1">
    <location>
        <begin position="51"/>
        <end position="70"/>
    </location>
</feature>
<name>A0A1I6GY51_9RHOB</name>
<keyword evidence="1" id="KW-0472">Membrane</keyword>
<evidence type="ECO:0000313" key="3">
    <source>
        <dbReference type="Proteomes" id="UP000199658"/>
    </source>
</evidence>
<dbReference type="EMBL" id="FOYO01000001">
    <property type="protein sequence ID" value="SFR47096.1"/>
    <property type="molecule type" value="Genomic_DNA"/>
</dbReference>
<reference evidence="3" key="1">
    <citation type="submission" date="2016-10" db="EMBL/GenBank/DDBJ databases">
        <authorList>
            <person name="Varghese N."/>
            <person name="Submissions S."/>
        </authorList>
    </citation>
    <scope>NUCLEOTIDE SEQUENCE [LARGE SCALE GENOMIC DNA]</scope>
    <source>
        <strain evidence="3">DSM 26921</strain>
    </source>
</reference>
<keyword evidence="1" id="KW-0812">Transmembrane</keyword>
<dbReference type="Proteomes" id="UP000199658">
    <property type="component" value="Unassembled WGS sequence"/>
</dbReference>
<proteinExistence type="predicted"/>
<evidence type="ECO:0000313" key="2">
    <source>
        <dbReference type="EMBL" id="SFR47096.1"/>
    </source>
</evidence>
<dbReference type="AlphaFoldDB" id="A0A1I6GY51"/>